<dbReference type="WBParaSite" id="PTRK_0001791500.1">
    <property type="protein sequence ID" value="PTRK_0001791500.1"/>
    <property type="gene ID" value="PTRK_0001791500"/>
</dbReference>
<evidence type="ECO:0000313" key="14">
    <source>
        <dbReference type="WBParaSite" id="PTRK_0001791500.1"/>
    </source>
</evidence>
<evidence type="ECO:0000256" key="2">
    <source>
        <dbReference type="ARBA" id="ARBA00008873"/>
    </source>
</evidence>
<sequence>MVTYIDNSDARARLLSDCDSFFEEYTNTHMTVDNRRNGSISNSTTTMKDHCHAGREIKKDKAAERSIIIVAGLSIIFICIEFTGGLLANSLAIMTDAGHMLSDFLSFIISIIAIRLTSLKPTKRYTFGYIRAEAISAFVSIVIIWCLTIVLVIIAIQRIINKDYDVDSTTMLITASIGILFNLIMGGVLFFSGNSHMHSHGSSSSHGHSHDDDDFEDGGHEHSHEDSNNNKKQNINIKAAFIHIIGDLIQSIGVLIAALIIKFTGWEIADPICTFVFSIIVLFTSIPVLYDLFKIVMQASPNDVNTSKVTADLLNILDVESVHDLRIYNLSMNRTIATVHIVPTKLSSYNFIQKEAFRILREKHRIADITIQIDESERVDKACELCYDPSF</sequence>
<evidence type="ECO:0000259" key="12">
    <source>
        <dbReference type="Pfam" id="PF16916"/>
    </source>
</evidence>
<feature type="transmembrane region" description="Helical" evidence="10">
    <location>
        <begin position="138"/>
        <end position="160"/>
    </location>
</feature>
<dbReference type="InterPro" id="IPR058533">
    <property type="entry name" value="Cation_efflux_TM"/>
</dbReference>
<accession>A0A0N5A7D2</accession>
<keyword evidence="4 10" id="KW-0812">Transmembrane</keyword>
<dbReference type="PANTHER" id="PTHR11562">
    <property type="entry name" value="CATION EFFLUX PROTEIN/ ZINC TRANSPORTER"/>
    <property type="match status" value="1"/>
</dbReference>
<dbReference type="NCBIfam" id="TIGR01297">
    <property type="entry name" value="CDF"/>
    <property type="match status" value="1"/>
</dbReference>
<name>A0A0N5A7D2_PARTI</name>
<keyword evidence="13" id="KW-1185">Reference proteome</keyword>
<evidence type="ECO:0000256" key="1">
    <source>
        <dbReference type="ARBA" id="ARBA00004141"/>
    </source>
</evidence>
<dbReference type="Gene3D" id="1.20.1510.10">
    <property type="entry name" value="Cation efflux protein transmembrane domain"/>
    <property type="match status" value="1"/>
</dbReference>
<evidence type="ECO:0000256" key="8">
    <source>
        <dbReference type="ARBA" id="ARBA00023136"/>
    </source>
</evidence>
<dbReference type="InterPro" id="IPR002524">
    <property type="entry name" value="Cation_efflux"/>
</dbReference>
<evidence type="ECO:0000313" key="13">
    <source>
        <dbReference type="Proteomes" id="UP000038045"/>
    </source>
</evidence>
<evidence type="ECO:0000256" key="9">
    <source>
        <dbReference type="SAM" id="MobiDB-lite"/>
    </source>
</evidence>
<evidence type="ECO:0000256" key="5">
    <source>
        <dbReference type="ARBA" id="ARBA00022906"/>
    </source>
</evidence>
<protein>
    <submittedName>
        <fullName evidence="14">Zinc transporter 2</fullName>
    </submittedName>
</protein>
<keyword evidence="5" id="KW-0862">Zinc</keyword>
<evidence type="ECO:0000256" key="6">
    <source>
        <dbReference type="ARBA" id="ARBA00022989"/>
    </source>
</evidence>
<proteinExistence type="inferred from homology"/>
<feature type="transmembrane region" description="Helical" evidence="10">
    <location>
        <begin position="100"/>
        <end position="117"/>
    </location>
</feature>
<keyword evidence="6 10" id="KW-1133">Transmembrane helix</keyword>
<dbReference type="SUPFAM" id="SSF161111">
    <property type="entry name" value="Cation efflux protein transmembrane domain-like"/>
    <property type="match status" value="1"/>
</dbReference>
<dbReference type="GO" id="GO:0005385">
    <property type="term" value="F:zinc ion transmembrane transporter activity"/>
    <property type="evidence" value="ECO:0007669"/>
    <property type="project" value="TreeGrafter"/>
</dbReference>
<feature type="transmembrane region" description="Helical" evidence="10">
    <location>
        <begin position="240"/>
        <end position="262"/>
    </location>
</feature>
<feature type="domain" description="Cation efflux protein transmembrane" evidence="11">
    <location>
        <begin position="68"/>
        <end position="295"/>
    </location>
</feature>
<evidence type="ECO:0000256" key="4">
    <source>
        <dbReference type="ARBA" id="ARBA00022692"/>
    </source>
</evidence>
<dbReference type="PANTHER" id="PTHR11562:SF84">
    <property type="entry name" value="LD05335P"/>
    <property type="match status" value="1"/>
</dbReference>
<dbReference type="SUPFAM" id="SSF160240">
    <property type="entry name" value="Cation efflux protein cytoplasmic domain-like"/>
    <property type="match status" value="1"/>
</dbReference>
<feature type="region of interest" description="Disordered" evidence="9">
    <location>
        <begin position="201"/>
        <end position="230"/>
    </location>
</feature>
<reference evidence="14" key="1">
    <citation type="submission" date="2017-02" db="UniProtKB">
        <authorList>
            <consortium name="WormBaseParasite"/>
        </authorList>
    </citation>
    <scope>IDENTIFICATION</scope>
</reference>
<feature type="compositionally biased region" description="Basic and acidic residues" evidence="9">
    <location>
        <begin position="217"/>
        <end position="229"/>
    </location>
</feature>
<dbReference type="InterPro" id="IPR027469">
    <property type="entry name" value="Cation_efflux_TMD_sf"/>
</dbReference>
<dbReference type="STRING" id="131310.A0A0N5A7D2"/>
<feature type="transmembrane region" description="Helical" evidence="10">
    <location>
        <begin position="67"/>
        <end position="88"/>
    </location>
</feature>
<keyword evidence="7" id="KW-0406">Ion transport</keyword>
<dbReference type="Pfam" id="PF16916">
    <property type="entry name" value="ZT_dimer"/>
    <property type="match status" value="1"/>
</dbReference>
<feature type="domain" description="Cation efflux protein cytoplasmic" evidence="12">
    <location>
        <begin position="301"/>
        <end position="375"/>
    </location>
</feature>
<feature type="transmembrane region" description="Helical" evidence="10">
    <location>
        <begin position="172"/>
        <end position="191"/>
    </location>
</feature>
<dbReference type="Pfam" id="PF01545">
    <property type="entry name" value="Cation_efflux"/>
    <property type="match status" value="1"/>
</dbReference>
<feature type="transmembrane region" description="Helical" evidence="10">
    <location>
        <begin position="268"/>
        <end position="290"/>
    </location>
</feature>
<dbReference type="InterPro" id="IPR050681">
    <property type="entry name" value="CDF/SLC30A"/>
</dbReference>
<dbReference type="GO" id="GO:0010043">
    <property type="term" value="P:response to zinc ion"/>
    <property type="evidence" value="ECO:0007669"/>
    <property type="project" value="TreeGrafter"/>
</dbReference>
<evidence type="ECO:0000256" key="7">
    <source>
        <dbReference type="ARBA" id="ARBA00023065"/>
    </source>
</evidence>
<evidence type="ECO:0000259" key="11">
    <source>
        <dbReference type="Pfam" id="PF01545"/>
    </source>
</evidence>
<dbReference type="InterPro" id="IPR027470">
    <property type="entry name" value="Cation_efflux_CTD"/>
</dbReference>
<comment type="similarity">
    <text evidence="2">Belongs to the cation diffusion facilitator (CDF) transporter (TC 2.A.4) family. SLC30A subfamily.</text>
</comment>
<dbReference type="GO" id="GO:0005886">
    <property type="term" value="C:plasma membrane"/>
    <property type="evidence" value="ECO:0007669"/>
    <property type="project" value="TreeGrafter"/>
</dbReference>
<dbReference type="FunFam" id="1.20.1510.10:FF:000027">
    <property type="entry name" value="Zinc transporter ttm-1"/>
    <property type="match status" value="1"/>
</dbReference>
<keyword evidence="5" id="KW-0864">Zinc transport</keyword>
<dbReference type="AlphaFoldDB" id="A0A0N5A7D2"/>
<evidence type="ECO:0000256" key="3">
    <source>
        <dbReference type="ARBA" id="ARBA00022448"/>
    </source>
</evidence>
<dbReference type="Proteomes" id="UP000038045">
    <property type="component" value="Unplaced"/>
</dbReference>
<keyword evidence="3" id="KW-0813">Transport</keyword>
<evidence type="ECO:0000256" key="10">
    <source>
        <dbReference type="SAM" id="Phobius"/>
    </source>
</evidence>
<organism evidence="13 14">
    <name type="scientific">Parastrongyloides trichosuri</name>
    <name type="common">Possum-specific nematode worm</name>
    <dbReference type="NCBI Taxonomy" id="131310"/>
    <lineage>
        <taxon>Eukaryota</taxon>
        <taxon>Metazoa</taxon>
        <taxon>Ecdysozoa</taxon>
        <taxon>Nematoda</taxon>
        <taxon>Chromadorea</taxon>
        <taxon>Rhabditida</taxon>
        <taxon>Tylenchina</taxon>
        <taxon>Panagrolaimomorpha</taxon>
        <taxon>Strongyloidoidea</taxon>
        <taxon>Strongyloididae</taxon>
        <taxon>Parastrongyloides</taxon>
    </lineage>
</organism>
<comment type="subcellular location">
    <subcellularLocation>
        <location evidence="1">Membrane</location>
        <topology evidence="1">Multi-pass membrane protein</topology>
    </subcellularLocation>
</comment>
<dbReference type="InterPro" id="IPR036837">
    <property type="entry name" value="Cation_efflux_CTD_sf"/>
</dbReference>
<keyword evidence="8 10" id="KW-0472">Membrane</keyword>